<dbReference type="Pfam" id="PF23571">
    <property type="entry name" value="GH3_M"/>
    <property type="match status" value="1"/>
</dbReference>
<dbReference type="PANTHER" id="PTHR31901">
    <property type="entry name" value="GH3 DOMAIN-CONTAINING PROTEIN"/>
    <property type="match status" value="1"/>
</dbReference>
<sequence>MKVVNDMVVWFLKRRIERIEHFMAHPIETQQTVFSELIYSARYTEFGTRYNFSQIKSLQEYREQVPVSTYEDLFPYIERVLKGEPNVLWPSQVEWFSKSSGTTNARSKYLPVTPEALEDCHYMGGKDMMTLLVRNRPDTKVFEGKGLSIGGTLHPNPYNPDTQAGDVSAVIMQNLPAWGEFIRTPPLEVALLDKWEEKLEKMAEICASENVTSILGVPTWTIVLLDRILEREGAANMLDVWPNFEVFVHGAVAFHPYRDLFKKKYFPAEQVTYLETYNASEGFFALQDDLDRVGEMLLMLDYGIFYEFMPMEELGKPHPRTLSLDEVELDKNYALVISTNSGLWRYIIGDTVKFTSKYPFRIKVSGRTKHFINAFGEEVIVENAEAAITEACNRTGAVVNDFTAGPVYMGDGSRGRHEWIIEFSVEPHDAAVFLNTLDETIRHLNSDYDAKRYKDMALLAPKIHHVPKGTFYTWMGQRQKLGGQNKVPRLSNDRTYVEEILEMISQAAQ</sequence>
<protein>
    <recommendedName>
        <fullName evidence="5">GH3 auxin-responsive promoter</fullName>
    </recommendedName>
</protein>
<reference evidence="3 4" key="1">
    <citation type="submission" date="2020-08" db="EMBL/GenBank/DDBJ databases">
        <title>Genomic Encyclopedia of Type Strains, Phase IV (KMG-IV): sequencing the most valuable type-strain genomes for metagenomic binning, comparative biology and taxonomic classification.</title>
        <authorList>
            <person name="Goeker M."/>
        </authorList>
    </citation>
    <scope>NUCLEOTIDE SEQUENCE [LARGE SCALE GENOMIC DNA]</scope>
    <source>
        <strain evidence="3 4">DSM 105074</strain>
    </source>
</reference>
<proteinExistence type="predicted"/>
<keyword evidence="4" id="KW-1185">Reference proteome</keyword>
<dbReference type="PANTHER" id="PTHR31901:SF9">
    <property type="entry name" value="GH3 DOMAIN-CONTAINING PROTEIN"/>
    <property type="match status" value="1"/>
</dbReference>
<accession>A0A840TSJ8</accession>
<evidence type="ECO:0000313" key="4">
    <source>
        <dbReference type="Proteomes" id="UP000557307"/>
    </source>
</evidence>
<dbReference type="GO" id="GO:0005737">
    <property type="term" value="C:cytoplasm"/>
    <property type="evidence" value="ECO:0007669"/>
    <property type="project" value="TreeGrafter"/>
</dbReference>
<dbReference type="Proteomes" id="UP000557307">
    <property type="component" value="Unassembled WGS sequence"/>
</dbReference>
<dbReference type="GO" id="GO:0016881">
    <property type="term" value="F:acid-amino acid ligase activity"/>
    <property type="evidence" value="ECO:0007669"/>
    <property type="project" value="TreeGrafter"/>
</dbReference>
<evidence type="ECO:0000313" key="3">
    <source>
        <dbReference type="EMBL" id="MBB5287346.1"/>
    </source>
</evidence>
<evidence type="ECO:0008006" key="5">
    <source>
        <dbReference type="Google" id="ProtNLM"/>
    </source>
</evidence>
<evidence type="ECO:0000259" key="1">
    <source>
        <dbReference type="Pfam" id="PF23571"/>
    </source>
</evidence>
<dbReference type="AlphaFoldDB" id="A0A840TSJ8"/>
<comment type="caution">
    <text evidence="3">The sequence shown here is derived from an EMBL/GenBank/DDBJ whole genome shotgun (WGS) entry which is preliminary data.</text>
</comment>
<evidence type="ECO:0000259" key="2">
    <source>
        <dbReference type="Pfam" id="PF23572"/>
    </source>
</evidence>
<dbReference type="EMBL" id="JACHGF010000016">
    <property type="protein sequence ID" value="MBB5287346.1"/>
    <property type="molecule type" value="Genomic_DNA"/>
</dbReference>
<name>A0A840TSJ8_9BACT</name>
<dbReference type="InterPro" id="IPR055377">
    <property type="entry name" value="GH3_M"/>
</dbReference>
<feature type="domain" description="GH3 C-terminal" evidence="2">
    <location>
        <begin position="382"/>
        <end position="494"/>
    </location>
</feature>
<dbReference type="Pfam" id="PF03321">
    <property type="entry name" value="GH3"/>
    <property type="match status" value="1"/>
</dbReference>
<gene>
    <name evidence="3" type="ORF">HNQ92_005509</name>
</gene>
<dbReference type="InterPro" id="IPR055378">
    <property type="entry name" value="GH3_C"/>
</dbReference>
<dbReference type="RefSeq" id="WP_184179355.1">
    <property type="nucleotide sequence ID" value="NZ_JACHGF010000016.1"/>
</dbReference>
<dbReference type="InterPro" id="IPR004993">
    <property type="entry name" value="GH3"/>
</dbReference>
<feature type="domain" description="GH3 middle" evidence="1">
    <location>
        <begin position="298"/>
        <end position="366"/>
    </location>
</feature>
<dbReference type="Pfam" id="PF23572">
    <property type="entry name" value="GH3_C"/>
    <property type="match status" value="1"/>
</dbReference>
<organism evidence="3 4">
    <name type="scientific">Rhabdobacter roseus</name>
    <dbReference type="NCBI Taxonomy" id="1655419"/>
    <lineage>
        <taxon>Bacteria</taxon>
        <taxon>Pseudomonadati</taxon>
        <taxon>Bacteroidota</taxon>
        <taxon>Cytophagia</taxon>
        <taxon>Cytophagales</taxon>
        <taxon>Cytophagaceae</taxon>
        <taxon>Rhabdobacter</taxon>
    </lineage>
</organism>